<dbReference type="Pfam" id="PF00561">
    <property type="entry name" value="Abhydrolase_1"/>
    <property type="match status" value="1"/>
</dbReference>
<proteinExistence type="inferred from homology"/>
<dbReference type="GO" id="GO:0120516">
    <property type="term" value="F:diacylglycerol lipase activity"/>
    <property type="evidence" value="ECO:0007669"/>
    <property type="project" value="RHEA"/>
</dbReference>
<gene>
    <name evidence="14" type="ORF">Malapachy_1239</name>
</gene>
<dbReference type="Gene3D" id="3.40.50.1820">
    <property type="entry name" value="alpha/beta hydrolase"/>
    <property type="match status" value="1"/>
</dbReference>
<dbReference type="PIRSF" id="PIRSF006431">
    <property type="entry name" value="Pept_S33"/>
    <property type="match status" value="1"/>
</dbReference>
<dbReference type="PRINTS" id="PR00111">
    <property type="entry name" value="ABHYDROLASE"/>
</dbReference>
<dbReference type="GO" id="GO:0006508">
    <property type="term" value="P:proteolysis"/>
    <property type="evidence" value="ECO:0007669"/>
    <property type="project" value="UniProtKB-KW"/>
</dbReference>
<accession>A0A0M8MVF4</accession>
<dbReference type="OrthoDB" id="10249433at2759"/>
<comment type="catalytic activity">
    <reaction evidence="1 10 12">
        <text>Release of N-terminal proline from a peptide.</text>
        <dbReference type="EC" id="3.4.11.5"/>
    </reaction>
</comment>
<comment type="similarity">
    <text evidence="3 10 12">Belongs to the peptidase S33 family.</text>
</comment>
<dbReference type="GO" id="GO:0004177">
    <property type="term" value="F:aminopeptidase activity"/>
    <property type="evidence" value="ECO:0007669"/>
    <property type="project" value="UniProtKB-UniRule"/>
</dbReference>
<evidence type="ECO:0000256" key="7">
    <source>
        <dbReference type="ARBA" id="ARBA00022801"/>
    </source>
</evidence>
<comment type="caution">
    <text evidence="14">The sequence shown here is derived from an EMBL/GenBank/DDBJ whole genome shotgun (WGS) entry which is preliminary data.</text>
</comment>
<evidence type="ECO:0000256" key="5">
    <source>
        <dbReference type="ARBA" id="ARBA00022490"/>
    </source>
</evidence>
<keyword evidence="5 10" id="KW-0963">Cytoplasm</keyword>
<dbReference type="EC" id="3.4.11.5" evidence="10 12"/>
<feature type="active site" evidence="11">
    <location>
        <position position="309"/>
    </location>
</feature>
<name>A0A0M8MVF4_9BASI</name>
<evidence type="ECO:0000256" key="8">
    <source>
        <dbReference type="ARBA" id="ARBA00047591"/>
    </source>
</evidence>
<dbReference type="PANTHER" id="PTHR43722:SF1">
    <property type="entry name" value="PROLINE IMINOPEPTIDASE"/>
    <property type="match status" value="1"/>
</dbReference>
<sequence length="362" mass="40165">MYLSKATDADWAYPSTEPTASGFLDVTDGHSIHWQEYGHLEGEPVLCLHGGPGGGLDTEVCRFFDPQRFRVLTFDQRGCGKSTPSASDDDAKAALTNNTTSCLIEDIEKLRAHRGITGKMHVFGGSWGSTLSLVYAIAHPENVLSLLLRGIFLCRRKDLDFFYQGNAATYAQDPLDTSIPGSYMFFPDEWAQYVQVIPEDERHDMIAAYDRLFSRTPANEAELQQQIEAARAWSTWEGLTSNVSIDTSKANPYADTRFAKAFARIENHYFINGAFLGGAGQANRSQNFILEQAHRLASIPTYIVHGRYDMVCPLFQAEELVAALHQAGNQDVHLVRTPAGHSMTERENCLALTDIIAKLPVP</sequence>
<comment type="catalytic activity">
    <reaction evidence="9">
        <text>a monoacylglycerol + H2O = glycerol + a fatty acid + H(+)</text>
        <dbReference type="Rhea" id="RHEA:15245"/>
        <dbReference type="ChEBI" id="CHEBI:15377"/>
        <dbReference type="ChEBI" id="CHEBI:15378"/>
        <dbReference type="ChEBI" id="CHEBI:17408"/>
        <dbReference type="ChEBI" id="CHEBI:17754"/>
        <dbReference type="ChEBI" id="CHEBI:28868"/>
    </reaction>
</comment>
<evidence type="ECO:0000256" key="9">
    <source>
        <dbReference type="ARBA" id="ARBA00048461"/>
    </source>
</evidence>
<evidence type="ECO:0000256" key="1">
    <source>
        <dbReference type="ARBA" id="ARBA00001585"/>
    </source>
</evidence>
<evidence type="ECO:0000256" key="3">
    <source>
        <dbReference type="ARBA" id="ARBA00010088"/>
    </source>
</evidence>
<dbReference type="InterPro" id="IPR005944">
    <property type="entry name" value="Pro_iminopeptidase"/>
</dbReference>
<keyword evidence="4 10" id="KW-0031">Aminopeptidase</keyword>
<dbReference type="VEuPathDB" id="FungiDB:Malapachy_1239"/>
<evidence type="ECO:0000313" key="15">
    <source>
        <dbReference type="Proteomes" id="UP000037751"/>
    </source>
</evidence>
<dbReference type="NCBIfam" id="TIGR01249">
    <property type="entry name" value="pro_imino_pep_1"/>
    <property type="match status" value="1"/>
</dbReference>
<keyword evidence="15" id="KW-1185">Reference proteome</keyword>
<keyword evidence="6 10" id="KW-0645">Protease</keyword>
<feature type="domain" description="AB hydrolase-1" evidence="13">
    <location>
        <begin position="44"/>
        <end position="326"/>
    </location>
</feature>
<reference evidence="14 15" key="1">
    <citation type="submission" date="2015-07" db="EMBL/GenBank/DDBJ databases">
        <title>Draft Genome Sequence of Malassezia furfur CBS1878 and Malassezia pachydermatis CBS1879.</title>
        <authorList>
            <person name="Triana S."/>
            <person name="Ohm R."/>
            <person name="Gonzalez A."/>
            <person name="DeCock H."/>
            <person name="Restrepo S."/>
            <person name="Celis A."/>
        </authorList>
    </citation>
    <scope>NUCLEOTIDE SEQUENCE [LARGE SCALE GENOMIC DNA]</scope>
    <source>
        <strain evidence="14 15">CBS 1879</strain>
    </source>
</reference>
<dbReference type="InterPro" id="IPR029058">
    <property type="entry name" value="AB_hydrolase_fold"/>
</dbReference>
<dbReference type="PANTHER" id="PTHR43722">
    <property type="entry name" value="PROLINE IMINOPEPTIDASE"/>
    <property type="match status" value="1"/>
</dbReference>
<comment type="catalytic activity">
    <reaction evidence="8">
        <text>a diacylglycerol + H2O = a monoacylglycerol + a fatty acid + H(+)</text>
        <dbReference type="Rhea" id="RHEA:32731"/>
        <dbReference type="ChEBI" id="CHEBI:15377"/>
        <dbReference type="ChEBI" id="CHEBI:15378"/>
        <dbReference type="ChEBI" id="CHEBI:17408"/>
        <dbReference type="ChEBI" id="CHEBI:18035"/>
        <dbReference type="ChEBI" id="CHEBI:28868"/>
    </reaction>
</comment>
<dbReference type="Proteomes" id="UP000037751">
    <property type="component" value="Unassembled WGS sequence"/>
</dbReference>
<evidence type="ECO:0000256" key="11">
    <source>
        <dbReference type="PIRSR" id="PIRSR006431-1"/>
    </source>
</evidence>
<dbReference type="SUPFAM" id="SSF53474">
    <property type="entry name" value="alpha/beta-Hydrolases"/>
    <property type="match status" value="1"/>
</dbReference>
<evidence type="ECO:0000256" key="4">
    <source>
        <dbReference type="ARBA" id="ARBA00022438"/>
    </source>
</evidence>
<keyword evidence="7 10" id="KW-0378">Hydrolase</keyword>
<dbReference type="RefSeq" id="XP_017992192.1">
    <property type="nucleotide sequence ID" value="XM_018135746.1"/>
</dbReference>
<dbReference type="PRINTS" id="PR00793">
    <property type="entry name" value="PROAMNOPTASE"/>
</dbReference>
<evidence type="ECO:0000259" key="13">
    <source>
        <dbReference type="Pfam" id="PF00561"/>
    </source>
</evidence>
<dbReference type="EMBL" id="LGAV01000003">
    <property type="protein sequence ID" value="KOS14560.1"/>
    <property type="molecule type" value="Genomic_DNA"/>
</dbReference>
<comment type="subcellular location">
    <subcellularLocation>
        <location evidence="2 10">Cytoplasm</location>
    </subcellularLocation>
</comment>
<dbReference type="AlphaFoldDB" id="A0A0M8MVF4"/>
<dbReference type="GO" id="GO:0005737">
    <property type="term" value="C:cytoplasm"/>
    <property type="evidence" value="ECO:0007669"/>
    <property type="project" value="UniProtKB-SubCell"/>
</dbReference>
<evidence type="ECO:0000256" key="6">
    <source>
        <dbReference type="ARBA" id="ARBA00022670"/>
    </source>
</evidence>
<evidence type="ECO:0000256" key="2">
    <source>
        <dbReference type="ARBA" id="ARBA00004496"/>
    </source>
</evidence>
<feature type="active site" description="Proton donor" evidence="11">
    <location>
        <position position="341"/>
    </location>
</feature>
<evidence type="ECO:0000256" key="12">
    <source>
        <dbReference type="RuleBase" id="RU003421"/>
    </source>
</evidence>
<dbReference type="InterPro" id="IPR000073">
    <property type="entry name" value="AB_hydrolase_1"/>
</dbReference>
<feature type="active site" description="Nucleophile" evidence="11">
    <location>
        <position position="126"/>
    </location>
</feature>
<organism evidence="14 15">
    <name type="scientific">Malassezia pachydermatis</name>
    <dbReference type="NCBI Taxonomy" id="77020"/>
    <lineage>
        <taxon>Eukaryota</taxon>
        <taxon>Fungi</taxon>
        <taxon>Dikarya</taxon>
        <taxon>Basidiomycota</taxon>
        <taxon>Ustilaginomycotina</taxon>
        <taxon>Malasseziomycetes</taxon>
        <taxon>Malasseziales</taxon>
        <taxon>Malasseziaceae</taxon>
        <taxon>Malassezia</taxon>
    </lineage>
</organism>
<dbReference type="STRING" id="77020.A0A0M8MVF4"/>
<dbReference type="GO" id="GO:0047372">
    <property type="term" value="F:monoacylglycerol lipase activity"/>
    <property type="evidence" value="ECO:0007669"/>
    <property type="project" value="RHEA"/>
</dbReference>
<evidence type="ECO:0000256" key="10">
    <source>
        <dbReference type="PIRNR" id="PIRNR006431"/>
    </source>
</evidence>
<protein>
    <recommendedName>
        <fullName evidence="10 12">Proline iminopeptidase</fullName>
        <shortName evidence="10">PIP</shortName>
        <ecNumber evidence="10 12">3.4.11.5</ecNumber>
    </recommendedName>
    <alternativeName>
        <fullName evidence="10">Prolyl aminopeptidase</fullName>
    </alternativeName>
</protein>
<dbReference type="GeneID" id="28727621"/>
<dbReference type="InterPro" id="IPR002410">
    <property type="entry name" value="Peptidase_S33"/>
</dbReference>
<evidence type="ECO:0000313" key="14">
    <source>
        <dbReference type="EMBL" id="KOS14560.1"/>
    </source>
</evidence>